<gene>
    <name evidence="1" type="ORF">JKP88DRAFT_245395</name>
</gene>
<sequence length="404" mass="43830">MDGWFNSDNTECASPEGDCIAKKLHQVCNTGDRREHRLHSDAATAFFGDDDSSRFHEAQLLDELVPANVDRIYSSKLFRVQVVAPAKCVKARVSTTVTVTPPDIDIGTVVLGVNGERYAIWSAVVHSKLQARINIWGFMLRLEFAICTCSHCEAHPGRIFRTANGSDLAWEEVTGCKTDISAGIATAEVRRFSSYAYGINLEEHKGMRVHAIPQIAIALGLPLPSSFELSMKATGTPGMSKYAVNAFTNTSFGLVIEPRMVTTTMGNDDTRGMQSAPAVSGSGVMTVSVGSVGHTTAHHADLEQQQQMVVKASGTMMMTARHASCHTIALVEMGGRPRAATPRAATPKNTTLRPARRLVRNLRCFCFRCRLGLHSGGIRCRHIGAITSATLATALCRALKRMDL</sequence>
<dbReference type="Proteomes" id="UP000664859">
    <property type="component" value="Unassembled WGS sequence"/>
</dbReference>
<proteinExistence type="predicted"/>
<dbReference type="AlphaFoldDB" id="A0A835YZ84"/>
<keyword evidence="2" id="KW-1185">Reference proteome</keyword>
<comment type="caution">
    <text evidence="1">The sequence shown here is derived from an EMBL/GenBank/DDBJ whole genome shotgun (WGS) entry which is preliminary data.</text>
</comment>
<evidence type="ECO:0000313" key="1">
    <source>
        <dbReference type="EMBL" id="KAG5182782.1"/>
    </source>
</evidence>
<dbReference type="EMBL" id="JAFCMP010000224">
    <property type="protein sequence ID" value="KAG5182782.1"/>
    <property type="molecule type" value="Genomic_DNA"/>
</dbReference>
<protein>
    <submittedName>
        <fullName evidence="1">Uncharacterized protein</fullName>
    </submittedName>
</protein>
<name>A0A835YZ84_9STRA</name>
<accession>A0A835YZ84</accession>
<organism evidence="1 2">
    <name type="scientific">Tribonema minus</name>
    <dbReference type="NCBI Taxonomy" id="303371"/>
    <lineage>
        <taxon>Eukaryota</taxon>
        <taxon>Sar</taxon>
        <taxon>Stramenopiles</taxon>
        <taxon>Ochrophyta</taxon>
        <taxon>PX clade</taxon>
        <taxon>Xanthophyceae</taxon>
        <taxon>Tribonematales</taxon>
        <taxon>Tribonemataceae</taxon>
        <taxon>Tribonema</taxon>
    </lineage>
</organism>
<evidence type="ECO:0000313" key="2">
    <source>
        <dbReference type="Proteomes" id="UP000664859"/>
    </source>
</evidence>
<reference evidence="1" key="1">
    <citation type="submission" date="2021-02" db="EMBL/GenBank/DDBJ databases">
        <title>First Annotated Genome of the Yellow-green Alga Tribonema minus.</title>
        <authorList>
            <person name="Mahan K.M."/>
        </authorList>
    </citation>
    <scope>NUCLEOTIDE SEQUENCE</scope>
    <source>
        <strain evidence="1">UTEX B ZZ1240</strain>
    </source>
</reference>